<evidence type="ECO:0000256" key="1">
    <source>
        <dbReference type="SAM" id="MobiDB-lite"/>
    </source>
</evidence>
<feature type="region of interest" description="Disordered" evidence="1">
    <location>
        <begin position="1"/>
        <end position="83"/>
    </location>
</feature>
<sequence>MMIRPNDGQIIDVDKDEVEPAIAVRPTSNKETAEKAETKASDETIEKIDDSRDDNVKEVVAAASSQDLDRENHSSADTSSSVNLTKRPLDIACTEATMPANHDDPTPRHFNYNKNKRSRIAEGVRSSQLASIPAGDYSSGSDSFEARQDKSQANLGEYENRHSSSASITQGLSWGEYPEPAGLNSKSMSWEVPAGTLSTIGSFGQFNMGNASPQKKMRDSALQGGFAPLPPLPGTEQEDSRKQSHLAPRPIHGMFDPPRPTSSHYAGPGQQDNLRSAHDSYPSAPSHPHYQRGRTGSFTMETRDTSHASPARPPYEYVDNRTVYPDPSQSASLFPYPNEQPNRNRAGSFEDGLSANRSFQSLEGLEGPENSLMYGKSFSWERGLDMEGGNGQDNHANDDNMLVQLKDQQSILRTLAMRGAIRTIGNPHNSVGLILLLSMPEDRHCLSETLAIIRNNVEVFTATEADINAPAPGRKRPIQLGQVGLRCVYCRMCRTGNRIKRATCFPSSMRRIYRAVIDMKLDHFKHCPYVPPGLKQRLDQLSQGTTRSTGMTVQYFIRSAMELGMMDIGNDGVFINLKRVGKVYDDSEINNYCKPIKVKRAAPHPAPKPRAQARALQVASMPTNEKRFHGKVVLSLPEDENFLSPLRCFLREQVCVFSATETDIAIRTPTTFTVQLGQVGVGCVHCLAVAPKERSNRAVCFPFSIGRIYQSVADIQRFHLGECRMMPPAARSKFLQLQSESAKGSRGLATRTYWIDAAKKIGLKDGTSGMYFVRDPALPPPVEDKSLDVLAQVQTNFNAAKYPLVGPEDKPTIADFLYRVMEQLQPCRFTDADRNKRRSKNLGSIGVECRHCAGKIDGRKFFWSSVSAAESNFVSVHSHMMECRYIDGNLKTELARLKALRREQTSQLKNGSQKAFFTRVWERLKDIGEKVKAEENMAIQAAANHHFNEAKKRESHEEDLKELQACGSDDINALLQNQSTLSSMPSIENCDSIVKTAIQQLSDEEINLSRSAGDSVVGGASKSSLSSVALNLSAVTMHCKEEKMTAEV</sequence>
<evidence type="ECO:0000313" key="2">
    <source>
        <dbReference type="EMBL" id="KAK1747814.1"/>
    </source>
</evidence>
<feature type="region of interest" description="Disordered" evidence="1">
    <location>
        <begin position="209"/>
        <end position="351"/>
    </location>
</feature>
<comment type="caution">
    <text evidence="2">The sequence shown here is derived from an EMBL/GenBank/DDBJ whole genome shotgun (WGS) entry which is preliminary data.</text>
</comment>
<accession>A0AAD8YLQ5</accession>
<dbReference type="EMBL" id="JATAAI010000002">
    <property type="protein sequence ID" value="KAK1747814.1"/>
    <property type="molecule type" value="Genomic_DNA"/>
</dbReference>
<organism evidence="2 3">
    <name type="scientific">Skeletonema marinoi</name>
    <dbReference type="NCBI Taxonomy" id="267567"/>
    <lineage>
        <taxon>Eukaryota</taxon>
        <taxon>Sar</taxon>
        <taxon>Stramenopiles</taxon>
        <taxon>Ochrophyta</taxon>
        <taxon>Bacillariophyta</taxon>
        <taxon>Coscinodiscophyceae</taxon>
        <taxon>Thalassiosirophycidae</taxon>
        <taxon>Thalassiosirales</taxon>
        <taxon>Skeletonemataceae</taxon>
        <taxon>Skeletonema</taxon>
        <taxon>Skeletonema marinoi-dohrnii complex</taxon>
    </lineage>
</organism>
<dbReference type="Proteomes" id="UP001224775">
    <property type="component" value="Unassembled WGS sequence"/>
</dbReference>
<dbReference type="AlphaFoldDB" id="A0AAD8YLQ5"/>
<keyword evidence="3" id="KW-1185">Reference proteome</keyword>
<proteinExistence type="predicted"/>
<feature type="compositionally biased region" description="Basic and acidic residues" evidence="1">
    <location>
        <begin position="31"/>
        <end position="57"/>
    </location>
</feature>
<gene>
    <name evidence="2" type="ORF">QTG54_001777</name>
</gene>
<feature type="region of interest" description="Disordered" evidence="1">
    <location>
        <begin position="118"/>
        <end position="147"/>
    </location>
</feature>
<name>A0AAD8YLQ5_9STRA</name>
<evidence type="ECO:0000313" key="3">
    <source>
        <dbReference type="Proteomes" id="UP001224775"/>
    </source>
</evidence>
<reference evidence="2" key="1">
    <citation type="submission" date="2023-06" db="EMBL/GenBank/DDBJ databases">
        <title>Survivors Of The Sea: Transcriptome response of Skeletonema marinoi to long-term dormancy.</title>
        <authorList>
            <person name="Pinder M.I.M."/>
            <person name="Kourtchenko O."/>
            <person name="Robertson E.K."/>
            <person name="Larsson T."/>
            <person name="Maumus F."/>
            <person name="Osuna-Cruz C.M."/>
            <person name="Vancaester E."/>
            <person name="Stenow R."/>
            <person name="Vandepoele K."/>
            <person name="Ploug H."/>
            <person name="Bruchert V."/>
            <person name="Godhe A."/>
            <person name="Topel M."/>
        </authorList>
    </citation>
    <scope>NUCLEOTIDE SEQUENCE</scope>
    <source>
        <strain evidence="2">R05AC</strain>
    </source>
</reference>
<protein>
    <submittedName>
        <fullName evidence="2">Uncharacterized protein</fullName>
    </submittedName>
</protein>